<dbReference type="HOGENOM" id="CLU_002555_6_2_1"/>
<sequence length="102" mass="11047">HEGRVEIYYNGTWGTVCDDIWHIENARVVCRQLGYTGAASGHEMARFGQGSGPIWMDDVRCSGSESSLASCAFSGWGRHNCHHGEDAGVTCMPNLDNTTTPG</sequence>
<dbReference type="PRINTS" id="PR00258">
    <property type="entry name" value="SPERACTRCPTR"/>
</dbReference>
<dbReference type="InParanoid" id="A7SG45"/>
<proteinExistence type="predicted"/>
<evidence type="ECO:0000313" key="5">
    <source>
        <dbReference type="EMBL" id="EDO37331.1"/>
    </source>
</evidence>
<dbReference type="EMBL" id="DS469649">
    <property type="protein sequence ID" value="EDO37331.1"/>
    <property type="molecule type" value="Genomic_DNA"/>
</dbReference>
<dbReference type="PANTHER" id="PTHR48071">
    <property type="entry name" value="SRCR DOMAIN-CONTAINING PROTEIN"/>
    <property type="match status" value="1"/>
</dbReference>
<keyword evidence="1" id="KW-0732">Signal</keyword>
<reference evidence="5 6" key="1">
    <citation type="journal article" date="2007" name="Science">
        <title>Sea anemone genome reveals ancestral eumetazoan gene repertoire and genomic organization.</title>
        <authorList>
            <person name="Putnam N.H."/>
            <person name="Srivastava M."/>
            <person name="Hellsten U."/>
            <person name="Dirks B."/>
            <person name="Chapman J."/>
            <person name="Salamov A."/>
            <person name="Terry A."/>
            <person name="Shapiro H."/>
            <person name="Lindquist E."/>
            <person name="Kapitonov V.V."/>
            <person name="Jurka J."/>
            <person name="Genikhovich G."/>
            <person name="Grigoriev I.V."/>
            <person name="Lucas S.M."/>
            <person name="Steele R.E."/>
            <person name="Finnerty J.R."/>
            <person name="Technau U."/>
            <person name="Martindale M.Q."/>
            <person name="Rokhsar D.S."/>
        </authorList>
    </citation>
    <scope>NUCLEOTIDE SEQUENCE [LARGE SCALE GENOMIC DNA]</scope>
    <source>
        <strain evidence="6">CH2 X CH6</strain>
    </source>
</reference>
<dbReference type="KEGG" id="nve:5508819"/>
<dbReference type="OMA" id="VEYANCA"/>
<dbReference type="SUPFAM" id="SSF56487">
    <property type="entry name" value="SRCR-like"/>
    <property type="match status" value="1"/>
</dbReference>
<feature type="disulfide bond" evidence="3">
    <location>
        <begin position="61"/>
        <end position="71"/>
    </location>
</feature>
<accession>A7SG45</accession>
<feature type="non-terminal residue" evidence="5">
    <location>
        <position position="1"/>
    </location>
</feature>
<dbReference type="GO" id="GO:0016020">
    <property type="term" value="C:membrane"/>
    <property type="evidence" value="ECO:0007669"/>
    <property type="project" value="InterPro"/>
</dbReference>
<dbReference type="SMART" id="SM00202">
    <property type="entry name" value="SR"/>
    <property type="match status" value="1"/>
</dbReference>
<evidence type="ECO:0000313" key="6">
    <source>
        <dbReference type="Proteomes" id="UP000001593"/>
    </source>
</evidence>
<evidence type="ECO:0000256" key="2">
    <source>
        <dbReference type="ARBA" id="ARBA00023157"/>
    </source>
</evidence>
<dbReference type="PANTHER" id="PTHR48071:SF18">
    <property type="entry name" value="DELETED IN MALIGNANT BRAIN TUMORS 1 PROTEIN-RELATED"/>
    <property type="match status" value="1"/>
</dbReference>
<dbReference type="PhylomeDB" id="A7SG45"/>
<feature type="domain" description="SRCR" evidence="4">
    <location>
        <begin position="1"/>
        <end position="92"/>
    </location>
</feature>
<evidence type="ECO:0000256" key="1">
    <source>
        <dbReference type="ARBA" id="ARBA00022729"/>
    </source>
</evidence>
<dbReference type="FunFam" id="3.10.250.10:FF:000001">
    <property type="entry name" value="Lysyl oxidase 4 isoform X1"/>
    <property type="match status" value="1"/>
</dbReference>
<keyword evidence="2 3" id="KW-1015">Disulfide bond</keyword>
<dbReference type="Pfam" id="PF00530">
    <property type="entry name" value="SRCR"/>
    <property type="match status" value="1"/>
</dbReference>
<evidence type="ECO:0000259" key="4">
    <source>
        <dbReference type="PROSITE" id="PS50287"/>
    </source>
</evidence>
<dbReference type="AlphaFoldDB" id="A7SG45"/>
<name>A7SG45_NEMVE</name>
<organism evidence="5 6">
    <name type="scientific">Nematostella vectensis</name>
    <name type="common">Starlet sea anemone</name>
    <dbReference type="NCBI Taxonomy" id="45351"/>
    <lineage>
        <taxon>Eukaryota</taxon>
        <taxon>Metazoa</taxon>
        <taxon>Cnidaria</taxon>
        <taxon>Anthozoa</taxon>
        <taxon>Hexacorallia</taxon>
        <taxon>Actiniaria</taxon>
        <taxon>Edwardsiidae</taxon>
        <taxon>Nematostella</taxon>
    </lineage>
</organism>
<keyword evidence="6" id="KW-1185">Reference proteome</keyword>
<evidence type="ECO:0000256" key="3">
    <source>
        <dbReference type="PROSITE-ProRule" id="PRU00196"/>
    </source>
</evidence>
<dbReference type="PROSITE" id="PS50287">
    <property type="entry name" value="SRCR_2"/>
    <property type="match status" value="1"/>
</dbReference>
<dbReference type="InterPro" id="IPR001190">
    <property type="entry name" value="SRCR"/>
</dbReference>
<feature type="disulfide bond" evidence="3">
    <location>
        <begin position="30"/>
        <end position="91"/>
    </location>
</feature>
<protein>
    <recommendedName>
        <fullName evidence="4">SRCR domain-containing protein</fullName>
    </recommendedName>
</protein>
<dbReference type="Proteomes" id="UP000001593">
    <property type="component" value="Unassembled WGS sequence"/>
</dbReference>
<feature type="disulfide bond" evidence="3">
    <location>
        <begin position="17"/>
        <end position="81"/>
    </location>
</feature>
<gene>
    <name evidence="5" type="ORF">NEMVEDRAFT_v1g117046</name>
</gene>
<dbReference type="OrthoDB" id="10063988at2759"/>
<dbReference type="InterPro" id="IPR036772">
    <property type="entry name" value="SRCR-like_dom_sf"/>
</dbReference>
<dbReference type="Gene3D" id="3.10.250.10">
    <property type="entry name" value="SRCR-like domain"/>
    <property type="match status" value="1"/>
</dbReference>
<dbReference type="eggNOG" id="ENOG502QU48">
    <property type="taxonomic scope" value="Eukaryota"/>
</dbReference>